<dbReference type="Proteomes" id="UP000642993">
    <property type="component" value="Unassembled WGS sequence"/>
</dbReference>
<dbReference type="InterPro" id="IPR022399">
    <property type="entry name" value="TadA-like_ATPase"/>
</dbReference>
<organism evidence="3 4">
    <name type="scientific">Lolliginicoccus lacisalsi</name>
    <dbReference type="NCBI Taxonomy" id="2742202"/>
    <lineage>
        <taxon>Bacteria</taxon>
        <taxon>Bacillati</taxon>
        <taxon>Actinomycetota</taxon>
        <taxon>Actinomycetes</taxon>
        <taxon>Mycobacteriales</taxon>
        <taxon>Hoyosellaceae</taxon>
        <taxon>Lolliginicoccus</taxon>
    </lineage>
</organism>
<dbReference type="InterPro" id="IPR050921">
    <property type="entry name" value="T4SS_GSP_E_ATPase"/>
</dbReference>
<dbReference type="Gene3D" id="3.30.450.380">
    <property type="match status" value="1"/>
</dbReference>
<dbReference type="AlphaFoldDB" id="A0A927JEQ8"/>
<feature type="domain" description="Bacterial type II secretion system protein E" evidence="2">
    <location>
        <begin position="57"/>
        <end position="322"/>
    </location>
</feature>
<dbReference type="SUPFAM" id="SSF52540">
    <property type="entry name" value="P-loop containing nucleoside triphosphate hydrolases"/>
    <property type="match status" value="1"/>
</dbReference>
<dbReference type="EMBL" id="JACYWE010000007">
    <property type="protein sequence ID" value="MBD8507257.1"/>
    <property type="molecule type" value="Genomic_DNA"/>
</dbReference>
<protein>
    <submittedName>
        <fullName evidence="3">TadA family conjugal transfer-associated ATPase</fullName>
    </submittedName>
</protein>
<name>A0A927JEQ8_9ACTN</name>
<dbReference type="RefSeq" id="WP_192039706.1">
    <property type="nucleotide sequence ID" value="NZ_JACYWE010000007.1"/>
</dbReference>
<comment type="similarity">
    <text evidence="1">Belongs to the GSP E family.</text>
</comment>
<evidence type="ECO:0000313" key="3">
    <source>
        <dbReference type="EMBL" id="MBD8507257.1"/>
    </source>
</evidence>
<dbReference type="InterPro" id="IPR001482">
    <property type="entry name" value="T2SS/T4SS_dom"/>
</dbReference>
<dbReference type="CDD" id="cd01130">
    <property type="entry name" value="VirB11-like_ATPase"/>
    <property type="match status" value="1"/>
</dbReference>
<evidence type="ECO:0000256" key="1">
    <source>
        <dbReference type="ARBA" id="ARBA00006611"/>
    </source>
</evidence>
<dbReference type="PANTHER" id="PTHR30486:SF6">
    <property type="entry name" value="TYPE IV PILUS RETRACTATION ATPASE PILT"/>
    <property type="match status" value="1"/>
</dbReference>
<accession>A0A927JEQ8</accession>
<proteinExistence type="inferred from homology"/>
<dbReference type="GO" id="GO:0016887">
    <property type="term" value="F:ATP hydrolysis activity"/>
    <property type="evidence" value="ECO:0007669"/>
    <property type="project" value="InterPro"/>
</dbReference>
<dbReference type="Gene3D" id="3.40.50.300">
    <property type="entry name" value="P-loop containing nucleotide triphosphate hydrolases"/>
    <property type="match status" value="1"/>
</dbReference>
<dbReference type="NCBIfam" id="TIGR03819">
    <property type="entry name" value="heli_sec_ATPase"/>
    <property type="match status" value="1"/>
</dbReference>
<evidence type="ECO:0000259" key="2">
    <source>
        <dbReference type="Pfam" id="PF00437"/>
    </source>
</evidence>
<sequence>MNHQHAQLLDKVRARLADHAGNLGPEQLATLIRDEARGMISDPDTLVVLRAMHTDLHGAGPLDPLLDDETVTDVIVNGAGPVYADRGSGLAPTEVALPDERSVRRLAQRLAIAAGKRLDESQPWVDGHVPRDQATTTIRLHAMLPPLSVDGTCISLRILRPARHSLRDLTATGMLTPASQQLLEAIIAARRSFLVTGGTGTGKTTLLGALLAEVPRDERIICIEDATELNPPHPHLVRLAARAANIEGIGAIPMRDLIRQALRMRPDRLIVGEVRGSEVIDLLAALNTGHEGGAGTIHANSPRELPARLEALAALGGLPRHALHSQLAAAAHIVLHVQRDQAKRVLAEIGLITPRADGLTTVETAWTLEHGASAAWAGLHDLLASRDHALGENHGT</sequence>
<dbReference type="InterPro" id="IPR027417">
    <property type="entry name" value="P-loop_NTPase"/>
</dbReference>
<dbReference type="PANTHER" id="PTHR30486">
    <property type="entry name" value="TWITCHING MOTILITY PROTEIN PILT"/>
    <property type="match status" value="1"/>
</dbReference>
<keyword evidence="4" id="KW-1185">Reference proteome</keyword>
<gene>
    <name evidence="3" type="ORF">HT102_12255</name>
</gene>
<comment type="caution">
    <text evidence="3">The sequence shown here is derived from an EMBL/GenBank/DDBJ whole genome shotgun (WGS) entry which is preliminary data.</text>
</comment>
<evidence type="ECO:0000313" key="4">
    <source>
        <dbReference type="Proteomes" id="UP000642993"/>
    </source>
</evidence>
<reference evidence="3" key="1">
    <citation type="submission" date="2020-09" db="EMBL/GenBank/DDBJ databases">
        <title>Hoyosella lacisalsi sp. nov., a halotolerant actinobacterium isolated from soil of Lake Gudzhirganskoe.</title>
        <authorList>
            <person name="Yang Q."/>
            <person name="Guo P.Y."/>
            <person name="Liu S.W."/>
            <person name="Li F.N."/>
            <person name="Sun C.H."/>
        </authorList>
    </citation>
    <scope>NUCLEOTIDE SEQUENCE</scope>
    <source>
        <strain evidence="3">G463</strain>
    </source>
</reference>
<dbReference type="Pfam" id="PF00437">
    <property type="entry name" value="T2SSE"/>
    <property type="match status" value="1"/>
</dbReference>